<gene>
    <name evidence="1" type="ORF">ADIAG_03475</name>
</gene>
<keyword evidence="2" id="KW-1185">Reference proteome</keyword>
<proteinExistence type="predicted"/>
<evidence type="ECO:0000313" key="1">
    <source>
        <dbReference type="EMBL" id="EMQ97308.1"/>
    </source>
</evidence>
<protein>
    <submittedName>
        <fullName evidence="1">Uncharacterized protein</fullName>
    </submittedName>
</protein>
<dbReference type="EMBL" id="AOCK01000011">
    <property type="protein sequence ID" value="EMQ97308.1"/>
    <property type="molecule type" value="Genomic_DNA"/>
</dbReference>
<dbReference type="Proteomes" id="UP000012015">
    <property type="component" value="Unassembled WGS sequence"/>
</dbReference>
<accession>M7NFP7</accession>
<reference evidence="1 2" key="1">
    <citation type="journal article" date="2013" name="Genome Announc.">
        <title>Draft Genome Sequence of Arthrobacter gangotriensis Strain Lz1yT, Isolated from a Penguin Rookery Soil Sample Collected in Antarctica, near the Indian Station Dakshin Gangotri.</title>
        <authorList>
            <person name="Shivaji S."/>
            <person name="Ara S."/>
            <person name="Bandi S."/>
            <person name="Singh A."/>
            <person name="Kumar Pinnaka A."/>
        </authorList>
    </citation>
    <scope>NUCLEOTIDE SEQUENCE [LARGE SCALE GENOMIC DNA]</scope>
    <source>
        <strain evidence="1 2">Lz1y</strain>
    </source>
</reference>
<dbReference type="AlphaFoldDB" id="M7NFP7"/>
<name>M7NFP7_9MICC</name>
<dbReference type="STRING" id="1276920.ADIAG_03475"/>
<sequence length="92" mass="10150">MHQAKNSQERMIVAAFNTGPVVDLAVTKEPAAKKHPDPRRGRFPWWQPLPHAGVCLPGAVPGAGPGFQVLRASRYQKYKKSAISYHSMKKTA</sequence>
<organism evidence="1 2">
    <name type="scientific">Paeniglutamicibacter gangotriensis Lz1y</name>
    <dbReference type="NCBI Taxonomy" id="1276920"/>
    <lineage>
        <taxon>Bacteria</taxon>
        <taxon>Bacillati</taxon>
        <taxon>Actinomycetota</taxon>
        <taxon>Actinomycetes</taxon>
        <taxon>Micrococcales</taxon>
        <taxon>Micrococcaceae</taxon>
        <taxon>Paeniglutamicibacter</taxon>
    </lineage>
</organism>
<evidence type="ECO:0000313" key="2">
    <source>
        <dbReference type="Proteomes" id="UP000012015"/>
    </source>
</evidence>
<comment type="caution">
    <text evidence="1">The sequence shown here is derived from an EMBL/GenBank/DDBJ whole genome shotgun (WGS) entry which is preliminary data.</text>
</comment>